<dbReference type="GO" id="GO:0005886">
    <property type="term" value="C:plasma membrane"/>
    <property type="evidence" value="ECO:0007669"/>
    <property type="project" value="UniProtKB-SubCell"/>
</dbReference>
<evidence type="ECO:0000259" key="14">
    <source>
        <dbReference type="PROSITE" id="PS50885"/>
    </source>
</evidence>
<dbReference type="SMART" id="SM00387">
    <property type="entry name" value="HATPase_c"/>
    <property type="match status" value="1"/>
</dbReference>
<evidence type="ECO:0000256" key="12">
    <source>
        <dbReference type="SAM" id="Phobius"/>
    </source>
</evidence>
<dbReference type="AlphaFoldDB" id="A0A6G8FJU1"/>
<dbReference type="SUPFAM" id="SSF47384">
    <property type="entry name" value="Homodimeric domain of signal transducing histidine kinase"/>
    <property type="match status" value="1"/>
</dbReference>
<evidence type="ECO:0000256" key="6">
    <source>
        <dbReference type="ARBA" id="ARBA00022679"/>
    </source>
</evidence>
<dbReference type="SMART" id="SM00388">
    <property type="entry name" value="HisKA"/>
    <property type="match status" value="1"/>
</dbReference>
<dbReference type="KEGG" id="lins:G7067_09745"/>
<dbReference type="Gene3D" id="1.10.287.130">
    <property type="match status" value="1"/>
</dbReference>
<feature type="transmembrane region" description="Helical" evidence="12">
    <location>
        <begin position="21"/>
        <end position="41"/>
    </location>
</feature>
<dbReference type="InterPro" id="IPR003594">
    <property type="entry name" value="HATPase_dom"/>
</dbReference>
<evidence type="ECO:0000256" key="4">
    <source>
        <dbReference type="ARBA" id="ARBA00012438"/>
    </source>
</evidence>
<dbReference type="CDD" id="cd00075">
    <property type="entry name" value="HATPase"/>
    <property type="match status" value="1"/>
</dbReference>
<dbReference type="FunFam" id="3.30.565.10:FF:000006">
    <property type="entry name" value="Sensor histidine kinase WalK"/>
    <property type="match status" value="1"/>
</dbReference>
<evidence type="ECO:0000256" key="9">
    <source>
        <dbReference type="ARBA" id="ARBA00022989"/>
    </source>
</evidence>
<evidence type="ECO:0000256" key="1">
    <source>
        <dbReference type="ARBA" id="ARBA00000085"/>
    </source>
</evidence>
<dbReference type="InterPro" id="IPR004358">
    <property type="entry name" value="Sig_transdc_His_kin-like_C"/>
</dbReference>
<dbReference type="SUPFAM" id="SSF55874">
    <property type="entry name" value="ATPase domain of HSP90 chaperone/DNA topoisomerase II/histidine kinase"/>
    <property type="match status" value="1"/>
</dbReference>
<keyword evidence="5" id="KW-0597">Phosphoprotein</keyword>
<dbReference type="GO" id="GO:0005509">
    <property type="term" value="F:calcium ion binding"/>
    <property type="evidence" value="ECO:0007669"/>
    <property type="project" value="UniProtKB-ARBA"/>
</dbReference>
<sequence>MTERATLRSLRPAHWSLRTRLVAALAFTVIVLSGTIALIGLTSLRASLIEQLDGELGMLSSRVMITGGVGVPGQVTKSDVSVIVEGPGVAAGAIVIRVDPDGATGAYLDTDYSVQMLSTQQLAKILNNWPSASHRELSPGEGLGGYRFALEQRDGATVVTGLPLTSVERTISSLGLTMATVAVLGCLLFGSLAAWYMRHELRPLELVAAAAEEVANTSLEHGSVELQRAEELRPGSAGELTRLVSGFNAMIDQVTHAFRARHESEKKMRRFVADASHELRTPLASIRGYSELTKRMGLELPQDVVYALGRIESESVRMTALVEDLLLLARIDEGKEIARDPVDLVVLISDAVNDAAAAGSDHEWIWEAPEEDTTVIGDGARLQQVMVNLLANARVHTPAGTSVRVSAVNRPGWVSITVRDDGPGIPEEQLPSLFERFTRGDSSRTRVTGSTGLGLAITQAIAQAHGGSVRVTSSPGDTCFTVELPRG</sequence>
<dbReference type="Gene3D" id="3.30.565.10">
    <property type="entry name" value="Histidine kinase-like ATPase, C-terminal domain"/>
    <property type="match status" value="1"/>
</dbReference>
<dbReference type="EC" id="2.7.13.3" evidence="4"/>
<evidence type="ECO:0000256" key="11">
    <source>
        <dbReference type="ARBA" id="ARBA00023136"/>
    </source>
</evidence>
<evidence type="ECO:0000256" key="10">
    <source>
        <dbReference type="ARBA" id="ARBA00023012"/>
    </source>
</evidence>
<comment type="cofactor">
    <cofactor evidence="2">
        <name>a divalent metal cation</name>
        <dbReference type="ChEBI" id="CHEBI:60240"/>
    </cofactor>
</comment>
<dbReference type="InterPro" id="IPR036097">
    <property type="entry name" value="HisK_dim/P_sf"/>
</dbReference>
<dbReference type="PROSITE" id="PS50109">
    <property type="entry name" value="HIS_KIN"/>
    <property type="match status" value="1"/>
</dbReference>
<feature type="domain" description="Histidine kinase" evidence="13">
    <location>
        <begin position="274"/>
        <end position="487"/>
    </location>
</feature>
<proteinExistence type="predicted"/>
<keyword evidence="10" id="KW-0902">Two-component regulatory system</keyword>
<keyword evidence="11 12" id="KW-0472">Membrane</keyword>
<evidence type="ECO:0000313" key="16">
    <source>
        <dbReference type="Proteomes" id="UP000501387"/>
    </source>
</evidence>
<evidence type="ECO:0000256" key="5">
    <source>
        <dbReference type="ARBA" id="ARBA00022553"/>
    </source>
</evidence>
<dbReference type="PROSITE" id="PS50885">
    <property type="entry name" value="HAMP"/>
    <property type="match status" value="1"/>
</dbReference>
<dbReference type="InterPro" id="IPR050736">
    <property type="entry name" value="Sensor_HK_Regulatory"/>
</dbReference>
<keyword evidence="8 15" id="KW-0418">Kinase</keyword>
<gene>
    <name evidence="15" type="ORF">G7067_09745</name>
</gene>
<dbReference type="EMBL" id="CP049934">
    <property type="protein sequence ID" value="QIM16624.1"/>
    <property type="molecule type" value="Genomic_DNA"/>
</dbReference>
<dbReference type="CDD" id="cd00082">
    <property type="entry name" value="HisKA"/>
    <property type="match status" value="1"/>
</dbReference>
<dbReference type="FunFam" id="1.10.287.130:FF:000001">
    <property type="entry name" value="Two-component sensor histidine kinase"/>
    <property type="match status" value="1"/>
</dbReference>
<keyword evidence="7 12" id="KW-0812">Transmembrane</keyword>
<organism evidence="15 16">
    <name type="scientific">Leucobacter insecticola</name>
    <dbReference type="NCBI Taxonomy" id="2714934"/>
    <lineage>
        <taxon>Bacteria</taxon>
        <taxon>Bacillati</taxon>
        <taxon>Actinomycetota</taxon>
        <taxon>Actinomycetes</taxon>
        <taxon>Micrococcales</taxon>
        <taxon>Microbacteriaceae</taxon>
        <taxon>Leucobacter</taxon>
    </lineage>
</organism>
<keyword evidence="9 12" id="KW-1133">Transmembrane helix</keyword>
<evidence type="ECO:0000259" key="13">
    <source>
        <dbReference type="PROSITE" id="PS50109"/>
    </source>
</evidence>
<dbReference type="PANTHER" id="PTHR43711">
    <property type="entry name" value="TWO-COMPONENT HISTIDINE KINASE"/>
    <property type="match status" value="1"/>
</dbReference>
<dbReference type="InterPro" id="IPR003661">
    <property type="entry name" value="HisK_dim/P_dom"/>
</dbReference>
<evidence type="ECO:0000256" key="8">
    <source>
        <dbReference type="ARBA" id="ARBA00022777"/>
    </source>
</evidence>
<reference evidence="15 16" key="1">
    <citation type="submission" date="2020-03" db="EMBL/GenBank/DDBJ databases">
        <title>Leucobacter sp. nov., isolated from beetles.</title>
        <authorList>
            <person name="Hyun D.-W."/>
            <person name="Bae J.-W."/>
        </authorList>
    </citation>
    <scope>NUCLEOTIDE SEQUENCE [LARGE SCALE GENOMIC DNA]</scope>
    <source>
        <strain evidence="15 16">HDW9B</strain>
    </source>
</reference>
<dbReference type="Pfam" id="PF00512">
    <property type="entry name" value="HisKA"/>
    <property type="match status" value="1"/>
</dbReference>
<comment type="catalytic activity">
    <reaction evidence="1">
        <text>ATP + protein L-histidine = ADP + protein N-phospho-L-histidine.</text>
        <dbReference type="EC" id="2.7.13.3"/>
    </reaction>
</comment>
<comment type="subcellular location">
    <subcellularLocation>
        <location evidence="3">Cell membrane</location>
    </subcellularLocation>
</comment>
<dbReference type="RefSeq" id="WP_166323831.1">
    <property type="nucleotide sequence ID" value="NZ_CP049934.1"/>
</dbReference>
<keyword evidence="16" id="KW-1185">Reference proteome</keyword>
<dbReference type="PRINTS" id="PR00344">
    <property type="entry name" value="BCTRLSENSOR"/>
</dbReference>
<dbReference type="InterPro" id="IPR003660">
    <property type="entry name" value="HAMP_dom"/>
</dbReference>
<dbReference type="Proteomes" id="UP000501387">
    <property type="component" value="Chromosome"/>
</dbReference>
<evidence type="ECO:0000256" key="2">
    <source>
        <dbReference type="ARBA" id="ARBA00001968"/>
    </source>
</evidence>
<dbReference type="InterPro" id="IPR036890">
    <property type="entry name" value="HATPase_C_sf"/>
</dbReference>
<name>A0A6G8FJU1_9MICO</name>
<protein>
    <recommendedName>
        <fullName evidence="4">histidine kinase</fullName>
        <ecNumber evidence="4">2.7.13.3</ecNumber>
    </recommendedName>
</protein>
<dbReference type="Pfam" id="PF02518">
    <property type="entry name" value="HATPase_c"/>
    <property type="match status" value="1"/>
</dbReference>
<accession>A0A6G8FJU1</accession>
<evidence type="ECO:0000256" key="7">
    <source>
        <dbReference type="ARBA" id="ARBA00022692"/>
    </source>
</evidence>
<dbReference type="InterPro" id="IPR005467">
    <property type="entry name" value="His_kinase_dom"/>
</dbReference>
<evidence type="ECO:0000313" key="15">
    <source>
        <dbReference type="EMBL" id="QIM16624.1"/>
    </source>
</evidence>
<dbReference type="GO" id="GO:0000155">
    <property type="term" value="F:phosphorelay sensor kinase activity"/>
    <property type="evidence" value="ECO:0007669"/>
    <property type="project" value="InterPro"/>
</dbReference>
<dbReference type="Gene3D" id="6.10.340.10">
    <property type="match status" value="1"/>
</dbReference>
<dbReference type="PANTHER" id="PTHR43711:SF1">
    <property type="entry name" value="HISTIDINE KINASE 1"/>
    <property type="match status" value="1"/>
</dbReference>
<keyword evidence="6" id="KW-0808">Transferase</keyword>
<evidence type="ECO:0000256" key="3">
    <source>
        <dbReference type="ARBA" id="ARBA00004236"/>
    </source>
</evidence>
<feature type="domain" description="HAMP" evidence="14">
    <location>
        <begin position="198"/>
        <end position="259"/>
    </location>
</feature>